<evidence type="ECO:0000259" key="6">
    <source>
        <dbReference type="PROSITE" id="PS50089"/>
    </source>
</evidence>
<reference evidence="7 8" key="1">
    <citation type="journal article" date="2018" name="PLoS Genet.">
        <title>Population sequencing reveals clonal diversity and ancestral inbreeding in the grapevine cultivar Chardonnay.</title>
        <authorList>
            <person name="Roach M.J."/>
            <person name="Johnson D.L."/>
            <person name="Bohlmann J."/>
            <person name="van Vuuren H.J."/>
            <person name="Jones S.J."/>
            <person name="Pretorius I.S."/>
            <person name="Schmidt S.A."/>
            <person name="Borneman A.R."/>
        </authorList>
    </citation>
    <scope>NUCLEOTIDE SEQUENCE [LARGE SCALE GENOMIC DNA]</scope>
    <source>
        <strain evidence="8">cv. Chardonnay</strain>
        <tissue evidence="7">Leaf</tissue>
    </source>
</reference>
<dbReference type="SUPFAM" id="SSF88697">
    <property type="entry name" value="PUA domain-like"/>
    <property type="match status" value="2"/>
</dbReference>
<feature type="domain" description="RING-type" evidence="6">
    <location>
        <begin position="256"/>
        <end position="294"/>
    </location>
</feature>
<evidence type="ECO:0000256" key="3">
    <source>
        <dbReference type="ARBA" id="ARBA00022833"/>
    </source>
</evidence>
<feature type="repeat" description="TPR" evidence="5">
    <location>
        <begin position="39"/>
        <end position="72"/>
    </location>
</feature>
<dbReference type="Pfam" id="PF13923">
    <property type="entry name" value="zf-C3HC4_2"/>
    <property type="match status" value="1"/>
</dbReference>
<dbReference type="InterPro" id="IPR046336">
    <property type="entry name" value="Lon_prtase_N_sf"/>
</dbReference>
<sequence>MSAGASSSGLPSDDFNDVEDFNWVNEGEGLSKRDRYPELLDLVKKGNRAFRENRMEEAINCYTKASNIQPNDAVILSNRCAAYIRISDFLKQRTPTDSEYRPLNGLDPTIHAELALKDATRLVDLRSNSVKPYIFKANALILIFKVSSEVEWVNEATLVYKYSTALYDFGGSYTTLENPTIGSWVSGSWDALVNNHLLVSLQLEKYDLAREAILSGLQVDPLSNALQVSLQKLEKATASLNHRGRGKPERSDDFDCTLCLKLLFEPVTTACGHSFCRSCLFQAMDCSNKCPLCRMVLFINPKTCSISVTLNNIIQRNFPEEYAERKSEHESLTNFGFDLLPLFVMDVVLPCQKVLLNIFEPRYRLMVRRIMEGNHRMGMVIIDSTRGVPAEFGCEVEITECDPLPDGRFYLEIELDGLPATSNWDLGFVEFCILYTIASFLSRSCYKVEGRRRFRIINCWDQDGYRVAAVEWVQDILPPDRTKEQVDLQEMSSNAAKYARLWIKRAKEAAWQDRRQLAELCHAEAMMPTPQDPELFSFWLAGLSNRRPPERLDLLYIRDTKEGTMIMGQVEHMICP</sequence>
<keyword evidence="5" id="KW-0802">TPR repeat</keyword>
<dbReference type="Pfam" id="PF02190">
    <property type="entry name" value="LON_substr_bdg"/>
    <property type="match status" value="1"/>
</dbReference>
<dbReference type="PROSITE" id="PS50089">
    <property type="entry name" value="ZF_RING_2"/>
    <property type="match status" value="1"/>
</dbReference>
<protein>
    <submittedName>
        <fullName evidence="7">LON peptidase N-terminal domain and RING finger protein 3</fullName>
    </submittedName>
</protein>
<accession>A0A438I163</accession>
<keyword evidence="2 4" id="KW-0863">Zinc-finger</keyword>
<dbReference type="PROSITE" id="PS50005">
    <property type="entry name" value="TPR"/>
    <property type="match status" value="1"/>
</dbReference>
<evidence type="ECO:0000256" key="5">
    <source>
        <dbReference type="PROSITE-ProRule" id="PRU00339"/>
    </source>
</evidence>
<evidence type="ECO:0000256" key="2">
    <source>
        <dbReference type="ARBA" id="ARBA00022771"/>
    </source>
</evidence>
<dbReference type="InterPro" id="IPR019734">
    <property type="entry name" value="TPR_rpt"/>
</dbReference>
<evidence type="ECO:0000256" key="4">
    <source>
        <dbReference type="PROSITE-ProRule" id="PRU00175"/>
    </source>
</evidence>
<dbReference type="SMART" id="SM00464">
    <property type="entry name" value="LON"/>
    <property type="match status" value="1"/>
</dbReference>
<keyword evidence="1" id="KW-0479">Metal-binding</keyword>
<dbReference type="PANTHER" id="PTHR23327:SF42">
    <property type="entry name" value="LON PEPTIDASE N-TERMINAL DOMAIN AND RING FINGER PROTEIN C14F5.10C"/>
    <property type="match status" value="1"/>
</dbReference>
<dbReference type="InterPro" id="IPR015947">
    <property type="entry name" value="PUA-like_sf"/>
</dbReference>
<dbReference type="SUPFAM" id="SSF48452">
    <property type="entry name" value="TPR-like"/>
    <property type="match status" value="1"/>
</dbReference>
<dbReference type="SMART" id="SM00184">
    <property type="entry name" value="RING"/>
    <property type="match status" value="1"/>
</dbReference>
<comment type="caution">
    <text evidence="7">The sequence shown here is derived from an EMBL/GenBank/DDBJ whole genome shotgun (WGS) entry which is preliminary data.</text>
</comment>
<dbReference type="EMBL" id="QGNW01000154">
    <property type="protein sequence ID" value="RVW90455.1"/>
    <property type="molecule type" value="Genomic_DNA"/>
</dbReference>
<dbReference type="SUPFAM" id="SSF57850">
    <property type="entry name" value="RING/U-box"/>
    <property type="match status" value="1"/>
</dbReference>
<dbReference type="InterPro" id="IPR011990">
    <property type="entry name" value="TPR-like_helical_dom_sf"/>
</dbReference>
<dbReference type="PROSITE" id="PS00518">
    <property type="entry name" value="ZF_RING_1"/>
    <property type="match status" value="1"/>
</dbReference>
<dbReference type="InterPro" id="IPR017907">
    <property type="entry name" value="Znf_RING_CS"/>
</dbReference>
<dbReference type="InterPro" id="IPR013083">
    <property type="entry name" value="Znf_RING/FYVE/PHD"/>
</dbReference>
<organism evidence="7 8">
    <name type="scientific">Vitis vinifera</name>
    <name type="common">Grape</name>
    <dbReference type="NCBI Taxonomy" id="29760"/>
    <lineage>
        <taxon>Eukaryota</taxon>
        <taxon>Viridiplantae</taxon>
        <taxon>Streptophyta</taxon>
        <taxon>Embryophyta</taxon>
        <taxon>Tracheophyta</taxon>
        <taxon>Spermatophyta</taxon>
        <taxon>Magnoliopsida</taxon>
        <taxon>eudicotyledons</taxon>
        <taxon>Gunneridae</taxon>
        <taxon>Pentapetalae</taxon>
        <taxon>rosids</taxon>
        <taxon>Vitales</taxon>
        <taxon>Vitaceae</taxon>
        <taxon>Viteae</taxon>
        <taxon>Vitis</taxon>
    </lineage>
</organism>
<dbReference type="GO" id="GO:0008270">
    <property type="term" value="F:zinc ion binding"/>
    <property type="evidence" value="ECO:0007669"/>
    <property type="project" value="UniProtKB-KW"/>
</dbReference>
<evidence type="ECO:0000256" key="1">
    <source>
        <dbReference type="ARBA" id="ARBA00022723"/>
    </source>
</evidence>
<dbReference type="GO" id="GO:0005737">
    <property type="term" value="C:cytoplasm"/>
    <property type="evidence" value="ECO:0007669"/>
    <property type="project" value="UniProtKB-ARBA"/>
</dbReference>
<gene>
    <name evidence="7" type="primary">Lonrf3</name>
    <name evidence="7" type="ORF">CK203_030935</name>
</gene>
<evidence type="ECO:0000313" key="8">
    <source>
        <dbReference type="Proteomes" id="UP000288805"/>
    </source>
</evidence>
<keyword evidence="3" id="KW-0862">Zinc</keyword>
<dbReference type="Gene3D" id="2.30.130.40">
    <property type="entry name" value="LON domain-like"/>
    <property type="match status" value="1"/>
</dbReference>
<dbReference type="InterPro" id="IPR003111">
    <property type="entry name" value="Lon_prtase_N"/>
</dbReference>
<dbReference type="AlphaFoldDB" id="A0A438I163"/>
<evidence type="ECO:0000313" key="7">
    <source>
        <dbReference type="EMBL" id="RVW90455.1"/>
    </source>
</evidence>
<dbReference type="CDD" id="cd16514">
    <property type="entry name" value="RING-HC_LONFs_rpt2"/>
    <property type="match status" value="1"/>
</dbReference>
<proteinExistence type="predicted"/>
<dbReference type="Gene3D" id="3.30.40.10">
    <property type="entry name" value="Zinc/RING finger domain, C3HC4 (zinc finger)"/>
    <property type="match status" value="1"/>
</dbReference>
<dbReference type="Gene3D" id="1.25.40.10">
    <property type="entry name" value="Tetratricopeptide repeat domain"/>
    <property type="match status" value="1"/>
</dbReference>
<name>A0A438I163_VITVI</name>
<dbReference type="Proteomes" id="UP000288805">
    <property type="component" value="Unassembled WGS sequence"/>
</dbReference>
<dbReference type="InterPro" id="IPR001841">
    <property type="entry name" value="Znf_RING"/>
</dbReference>
<dbReference type="PANTHER" id="PTHR23327">
    <property type="entry name" value="RING FINGER PROTEIN 127"/>
    <property type="match status" value="1"/>
</dbReference>